<evidence type="ECO:0000256" key="1">
    <source>
        <dbReference type="ARBA" id="ARBA00009067"/>
    </source>
</evidence>
<comment type="caution">
    <text evidence="4">The sequence shown here is derived from an EMBL/GenBank/DDBJ whole genome shotgun (WGS) entry which is preliminary data.</text>
</comment>
<feature type="domain" description="CAAX prenyl protease 2/Lysostaphin resistance protein A-like" evidence="3">
    <location>
        <begin position="113"/>
        <end position="217"/>
    </location>
</feature>
<evidence type="ECO:0000256" key="2">
    <source>
        <dbReference type="SAM" id="Phobius"/>
    </source>
</evidence>
<dbReference type="AlphaFoldDB" id="A0A940PIJ6"/>
<organism evidence="4 5">
    <name type="scientific">Vagococcus allomyrinae</name>
    <dbReference type="NCBI Taxonomy" id="2794353"/>
    <lineage>
        <taxon>Bacteria</taxon>
        <taxon>Bacillati</taxon>
        <taxon>Bacillota</taxon>
        <taxon>Bacilli</taxon>
        <taxon>Lactobacillales</taxon>
        <taxon>Enterococcaceae</taxon>
        <taxon>Vagococcus</taxon>
    </lineage>
</organism>
<dbReference type="EMBL" id="JAEEGA010000024">
    <property type="protein sequence ID" value="MBP1044226.1"/>
    <property type="molecule type" value="Genomic_DNA"/>
</dbReference>
<keyword evidence="4" id="KW-0482">Metalloprotease</keyword>
<feature type="transmembrane region" description="Helical" evidence="2">
    <location>
        <begin position="46"/>
        <end position="67"/>
    </location>
</feature>
<reference evidence="4" key="1">
    <citation type="submission" date="2020-12" db="EMBL/GenBank/DDBJ databases">
        <title>Vagococcus allomyrinae sp. nov. and Enterococcus lavae sp. nov., isolated from the larvae of Allomyrina dichotoma.</title>
        <authorList>
            <person name="Lee S.D."/>
        </authorList>
    </citation>
    <scope>NUCLEOTIDE SEQUENCE</scope>
    <source>
        <strain evidence="4">BWB3-3</strain>
    </source>
</reference>
<keyword evidence="4" id="KW-0645">Protease</keyword>
<keyword evidence="2" id="KW-1133">Transmembrane helix</keyword>
<dbReference type="GO" id="GO:0080120">
    <property type="term" value="P:CAAX-box protein maturation"/>
    <property type="evidence" value="ECO:0007669"/>
    <property type="project" value="UniProtKB-ARBA"/>
</dbReference>
<dbReference type="GO" id="GO:0008237">
    <property type="term" value="F:metallopeptidase activity"/>
    <property type="evidence" value="ECO:0007669"/>
    <property type="project" value="UniProtKB-KW"/>
</dbReference>
<feature type="transmembrane region" description="Helical" evidence="2">
    <location>
        <begin position="152"/>
        <end position="172"/>
    </location>
</feature>
<keyword evidence="4" id="KW-0378">Hydrolase</keyword>
<dbReference type="InterPro" id="IPR003675">
    <property type="entry name" value="Rce1/LyrA-like_dom"/>
</dbReference>
<feature type="transmembrane region" description="Helical" evidence="2">
    <location>
        <begin position="178"/>
        <end position="198"/>
    </location>
</feature>
<keyword evidence="5" id="KW-1185">Reference proteome</keyword>
<keyword evidence="2" id="KW-0472">Membrane</keyword>
<keyword evidence="2" id="KW-0812">Transmembrane</keyword>
<evidence type="ECO:0000313" key="5">
    <source>
        <dbReference type="Proteomes" id="UP000674938"/>
    </source>
</evidence>
<protein>
    <submittedName>
        <fullName evidence="4">CPBP family intramembrane metalloprotease</fullName>
    </submittedName>
</protein>
<name>A0A940PIJ6_9ENTE</name>
<sequence>MLNKVNWKEMWLSVGGMTAFYLLYKLITLAILYSNPGLQSKPCYQTIYFIIVLIISLGVYQLSNRLFNKKINFGINFNILLKTKGLIFIVPMVLFGIDFIAELPQVINQPFILVLASLFSALGAGIFEEIRDRGFGINGLFLALPYSKWKPLLIALISALFFSLTHYFNLLLPNAPTILAVNQQVFYAFFLGLCLAVLTLRTGSIFYSILFHFMNNFTLWTPTADIAGSSQWGSLIIIYGVVPLIYTLWCLRPKMMGENLRLFE</sequence>
<gene>
    <name evidence="4" type="ORF">I6N95_24765</name>
</gene>
<proteinExistence type="inferred from homology"/>
<accession>A0A940PIJ6</accession>
<feature type="transmembrane region" description="Helical" evidence="2">
    <location>
        <begin position="79"/>
        <end position="101"/>
    </location>
</feature>
<comment type="similarity">
    <text evidence="1">Belongs to the UPF0177 family.</text>
</comment>
<feature type="transmembrane region" description="Helical" evidence="2">
    <location>
        <begin position="232"/>
        <end position="251"/>
    </location>
</feature>
<evidence type="ECO:0000313" key="4">
    <source>
        <dbReference type="EMBL" id="MBP1044226.1"/>
    </source>
</evidence>
<dbReference type="GO" id="GO:0004175">
    <property type="term" value="F:endopeptidase activity"/>
    <property type="evidence" value="ECO:0007669"/>
    <property type="project" value="UniProtKB-ARBA"/>
</dbReference>
<evidence type="ECO:0000259" key="3">
    <source>
        <dbReference type="Pfam" id="PF02517"/>
    </source>
</evidence>
<dbReference type="RefSeq" id="WP_209532532.1">
    <property type="nucleotide sequence ID" value="NZ_JAEEGA010000024.1"/>
</dbReference>
<dbReference type="Pfam" id="PF02517">
    <property type="entry name" value="Rce1-like"/>
    <property type="match status" value="1"/>
</dbReference>
<dbReference type="Proteomes" id="UP000674938">
    <property type="component" value="Unassembled WGS sequence"/>
</dbReference>
<feature type="transmembrane region" description="Helical" evidence="2">
    <location>
        <begin position="12"/>
        <end position="34"/>
    </location>
</feature>